<accession>A0ABU1VNV3</accession>
<dbReference type="RefSeq" id="WP_310053350.1">
    <property type="nucleotide sequence ID" value="NZ_JAVDVW010000001.1"/>
</dbReference>
<sequence length="348" mass="40034">MSTDLNIKELMAQQFAAMAEQAREELERSSDLIARFTKLAATKGVVLDSNAFSFIPTIGIVANAPGLALTLLGPLQMERDGLLPYEDICARFAPSDMQSGYFIGADYMLMAHPCYRREMHPEANWAPRFIDVFCAFDRPTVKKFIAIDENRVRLDVDGMGYFEADTWYGAPFDDDVRKIKSGTAKLRPPMDIDPNYVNFFFARTHCLDIKWSEADGIKTFQALEIKTDDVQVEMGGETYYPARYLHAEFDIDANCFRHFDGAIQYFREDEYFRRRDSDFNMVLKDSEHIKAKSKKVFKLNGPIPTKAWVDLCCHFYPANPLTFEYFTGSYPQHLVDTLSKIRSRKHDE</sequence>
<gene>
    <name evidence="2" type="ORF">J2X04_001507</name>
</gene>
<protein>
    <submittedName>
        <fullName evidence="2">Uncharacterized protein</fullName>
    </submittedName>
</protein>
<name>A0ABU1VNV3_9GAMM</name>
<organism evidence="2 3">
    <name type="scientific">Agrilutibacter niabensis</name>
    <dbReference type="NCBI Taxonomy" id="380628"/>
    <lineage>
        <taxon>Bacteria</taxon>
        <taxon>Pseudomonadati</taxon>
        <taxon>Pseudomonadota</taxon>
        <taxon>Gammaproteobacteria</taxon>
        <taxon>Lysobacterales</taxon>
        <taxon>Lysobacteraceae</taxon>
        <taxon>Agrilutibacter</taxon>
    </lineage>
</organism>
<proteinExistence type="predicted"/>
<feature type="coiled-coil region" evidence="1">
    <location>
        <begin position="12"/>
        <end position="39"/>
    </location>
</feature>
<keyword evidence="3" id="KW-1185">Reference proteome</keyword>
<reference evidence="2 3" key="1">
    <citation type="submission" date="2023-07" db="EMBL/GenBank/DDBJ databases">
        <title>Sorghum-associated microbial communities from plants grown in Nebraska, USA.</title>
        <authorList>
            <person name="Schachtman D."/>
        </authorList>
    </citation>
    <scope>NUCLEOTIDE SEQUENCE [LARGE SCALE GENOMIC DNA]</scope>
    <source>
        <strain evidence="2 3">BE187</strain>
    </source>
</reference>
<dbReference type="Proteomes" id="UP001267878">
    <property type="component" value="Unassembled WGS sequence"/>
</dbReference>
<evidence type="ECO:0000256" key="1">
    <source>
        <dbReference type="SAM" id="Coils"/>
    </source>
</evidence>
<comment type="caution">
    <text evidence="2">The sequence shown here is derived from an EMBL/GenBank/DDBJ whole genome shotgun (WGS) entry which is preliminary data.</text>
</comment>
<dbReference type="EMBL" id="JAVDVW010000001">
    <property type="protein sequence ID" value="MDR7099160.1"/>
    <property type="molecule type" value="Genomic_DNA"/>
</dbReference>
<keyword evidence="1" id="KW-0175">Coiled coil</keyword>
<evidence type="ECO:0000313" key="3">
    <source>
        <dbReference type="Proteomes" id="UP001267878"/>
    </source>
</evidence>
<evidence type="ECO:0000313" key="2">
    <source>
        <dbReference type="EMBL" id="MDR7099160.1"/>
    </source>
</evidence>